<dbReference type="PANTHER" id="PTHR45339:SF1">
    <property type="entry name" value="HYBRID SIGNAL TRANSDUCTION HISTIDINE KINASE J"/>
    <property type="match status" value="1"/>
</dbReference>
<evidence type="ECO:0000256" key="4">
    <source>
        <dbReference type="ARBA" id="ARBA00022692"/>
    </source>
</evidence>
<dbReference type="GO" id="GO:0000160">
    <property type="term" value="P:phosphorelay signal transduction system"/>
    <property type="evidence" value="ECO:0007669"/>
    <property type="project" value="UniProtKB-KW"/>
</dbReference>
<dbReference type="GO" id="GO:0005524">
    <property type="term" value="F:ATP binding"/>
    <property type="evidence" value="ECO:0007669"/>
    <property type="project" value="UniProtKB-KW"/>
</dbReference>
<evidence type="ECO:0000256" key="10">
    <source>
        <dbReference type="PROSITE-ProRule" id="PRU00110"/>
    </source>
</evidence>
<keyword evidence="5" id="KW-0547">Nucleotide-binding</keyword>
<keyword evidence="6" id="KW-0067">ATP-binding</keyword>
<dbReference type="Gene3D" id="1.20.120.160">
    <property type="entry name" value="HPT domain"/>
    <property type="match status" value="1"/>
</dbReference>
<feature type="domain" description="HPt" evidence="13">
    <location>
        <begin position="149"/>
        <end position="247"/>
    </location>
</feature>
<dbReference type="EMBL" id="JANSUY010000001">
    <property type="protein sequence ID" value="MCR9013649.1"/>
    <property type="molecule type" value="Genomic_DNA"/>
</dbReference>
<sequence length="247" mass="28197">MKAKKVLIVDDNSLNRKVFEHIIGQIYEFGTASDGREALEKIKTGKFDLVLMDIQMPVLDGINTLNVIKNEKIANIPVIAVSAFANEKDRDYFISTGFDDFISKPIKPRNLLETIDRHLRKNEVPIRIDNPNEIELDPKVVNTLLKFNNAENIRSVYEEFIEECINLLVETKSLIDSGNYPEIGEKIHIIKGNSGTLGALKIYNFCQNFEKSIKSSNFENTLEDYIYLKSIVQSFRLKIISSQLLNP</sequence>
<keyword evidence="2" id="KW-1003">Cell membrane</keyword>
<name>A0A9X2P5X2_9BACT</name>
<dbReference type="InterPro" id="IPR001789">
    <property type="entry name" value="Sig_transdc_resp-reg_receiver"/>
</dbReference>
<protein>
    <submittedName>
        <fullName evidence="14">Response regulator</fullName>
    </submittedName>
</protein>
<dbReference type="CDD" id="cd17546">
    <property type="entry name" value="REC_hyHK_CKI1_RcsC-like"/>
    <property type="match status" value="1"/>
</dbReference>
<evidence type="ECO:0000256" key="8">
    <source>
        <dbReference type="ARBA" id="ARBA00023012"/>
    </source>
</evidence>
<evidence type="ECO:0000256" key="5">
    <source>
        <dbReference type="ARBA" id="ARBA00022741"/>
    </source>
</evidence>
<dbReference type="PROSITE" id="PS50110">
    <property type="entry name" value="RESPONSE_REGULATORY"/>
    <property type="match status" value="1"/>
</dbReference>
<dbReference type="Pfam" id="PF01627">
    <property type="entry name" value="Hpt"/>
    <property type="match status" value="1"/>
</dbReference>
<keyword evidence="7" id="KW-1133">Transmembrane helix</keyword>
<evidence type="ECO:0000313" key="15">
    <source>
        <dbReference type="Proteomes" id="UP001142175"/>
    </source>
</evidence>
<feature type="domain" description="Response regulatory" evidence="12">
    <location>
        <begin position="5"/>
        <end position="119"/>
    </location>
</feature>
<dbReference type="PROSITE" id="PS50894">
    <property type="entry name" value="HPT"/>
    <property type="match status" value="1"/>
</dbReference>
<gene>
    <name evidence="14" type="ORF">NU887_01315</name>
</gene>
<feature type="modified residue" description="4-aspartylphosphate" evidence="11">
    <location>
        <position position="53"/>
    </location>
</feature>
<keyword evidence="4" id="KW-0812">Transmembrane</keyword>
<comment type="subcellular location">
    <subcellularLocation>
        <location evidence="1">Cell membrane</location>
        <topology evidence="1">Multi-pass membrane protein</topology>
    </subcellularLocation>
</comment>
<dbReference type="InterPro" id="IPR011006">
    <property type="entry name" value="CheY-like_superfamily"/>
</dbReference>
<evidence type="ECO:0000256" key="1">
    <source>
        <dbReference type="ARBA" id="ARBA00004651"/>
    </source>
</evidence>
<keyword evidence="15" id="KW-1185">Reference proteome</keyword>
<evidence type="ECO:0000256" key="2">
    <source>
        <dbReference type="ARBA" id="ARBA00022475"/>
    </source>
</evidence>
<dbReference type="SMART" id="SM00448">
    <property type="entry name" value="REC"/>
    <property type="match status" value="1"/>
</dbReference>
<dbReference type="PANTHER" id="PTHR45339">
    <property type="entry name" value="HYBRID SIGNAL TRANSDUCTION HISTIDINE KINASE J"/>
    <property type="match status" value="1"/>
</dbReference>
<dbReference type="InterPro" id="IPR008207">
    <property type="entry name" value="Sig_transdc_His_kin_Hpt_dom"/>
</dbReference>
<dbReference type="RefSeq" id="WP_258421544.1">
    <property type="nucleotide sequence ID" value="NZ_JANAEZ010000001.1"/>
</dbReference>
<dbReference type="GO" id="GO:0004672">
    <property type="term" value="F:protein kinase activity"/>
    <property type="evidence" value="ECO:0007669"/>
    <property type="project" value="UniProtKB-ARBA"/>
</dbReference>
<keyword evidence="8" id="KW-0902">Two-component regulatory system</keyword>
<evidence type="ECO:0000256" key="6">
    <source>
        <dbReference type="ARBA" id="ARBA00022840"/>
    </source>
</evidence>
<evidence type="ECO:0000256" key="7">
    <source>
        <dbReference type="ARBA" id="ARBA00022989"/>
    </source>
</evidence>
<evidence type="ECO:0000256" key="11">
    <source>
        <dbReference type="PROSITE-ProRule" id="PRU00169"/>
    </source>
</evidence>
<evidence type="ECO:0000256" key="9">
    <source>
        <dbReference type="ARBA" id="ARBA00023136"/>
    </source>
</evidence>
<dbReference type="InterPro" id="IPR036641">
    <property type="entry name" value="HPT_dom_sf"/>
</dbReference>
<accession>A0A9X2P5X2</accession>
<organism evidence="14 15">
    <name type="scientific">Aquiflexum gelatinilyticum</name>
    <dbReference type="NCBI Taxonomy" id="2961943"/>
    <lineage>
        <taxon>Bacteria</taxon>
        <taxon>Pseudomonadati</taxon>
        <taxon>Bacteroidota</taxon>
        <taxon>Cytophagia</taxon>
        <taxon>Cytophagales</taxon>
        <taxon>Cyclobacteriaceae</taxon>
        <taxon>Aquiflexum</taxon>
    </lineage>
</organism>
<dbReference type="AlphaFoldDB" id="A0A9X2P5X2"/>
<evidence type="ECO:0000313" key="14">
    <source>
        <dbReference type="EMBL" id="MCR9013649.1"/>
    </source>
</evidence>
<keyword evidence="9" id="KW-0472">Membrane</keyword>
<dbReference type="GO" id="GO:0005886">
    <property type="term" value="C:plasma membrane"/>
    <property type="evidence" value="ECO:0007669"/>
    <property type="project" value="UniProtKB-SubCell"/>
</dbReference>
<dbReference type="SUPFAM" id="SSF52172">
    <property type="entry name" value="CheY-like"/>
    <property type="match status" value="1"/>
</dbReference>
<evidence type="ECO:0000256" key="3">
    <source>
        <dbReference type="ARBA" id="ARBA00022553"/>
    </source>
</evidence>
<comment type="caution">
    <text evidence="14">The sequence shown here is derived from an EMBL/GenBank/DDBJ whole genome shotgun (WGS) entry which is preliminary data.</text>
</comment>
<feature type="modified residue" description="Phosphohistidine" evidence="10">
    <location>
        <position position="188"/>
    </location>
</feature>
<evidence type="ECO:0000259" key="12">
    <source>
        <dbReference type="PROSITE" id="PS50110"/>
    </source>
</evidence>
<dbReference type="Pfam" id="PF00072">
    <property type="entry name" value="Response_reg"/>
    <property type="match status" value="1"/>
</dbReference>
<keyword evidence="3 11" id="KW-0597">Phosphoprotein</keyword>
<dbReference type="Gene3D" id="3.40.50.2300">
    <property type="match status" value="1"/>
</dbReference>
<dbReference type="Proteomes" id="UP001142175">
    <property type="component" value="Unassembled WGS sequence"/>
</dbReference>
<reference evidence="14" key="1">
    <citation type="submission" date="2022-08" db="EMBL/GenBank/DDBJ databases">
        <authorList>
            <person name="Zhang D."/>
        </authorList>
    </citation>
    <scope>NUCLEOTIDE SEQUENCE</scope>
    <source>
        <strain evidence="14">XJ19-11</strain>
    </source>
</reference>
<evidence type="ECO:0000259" key="13">
    <source>
        <dbReference type="PROSITE" id="PS50894"/>
    </source>
</evidence>
<dbReference type="SUPFAM" id="SSF47226">
    <property type="entry name" value="Histidine-containing phosphotransfer domain, HPT domain"/>
    <property type="match status" value="1"/>
</dbReference>
<proteinExistence type="predicted"/>